<keyword evidence="1" id="KW-1133">Transmembrane helix</keyword>
<organism evidence="2">
    <name type="scientific">uncultured Sulfurovum sp</name>
    <dbReference type="NCBI Taxonomy" id="269237"/>
    <lineage>
        <taxon>Bacteria</taxon>
        <taxon>Pseudomonadati</taxon>
        <taxon>Campylobacterota</taxon>
        <taxon>Epsilonproteobacteria</taxon>
        <taxon>Campylobacterales</taxon>
        <taxon>Sulfurovaceae</taxon>
        <taxon>Sulfurovum</taxon>
        <taxon>environmental samples</taxon>
    </lineage>
</organism>
<dbReference type="AlphaFoldDB" id="A0A6S6SXJ6"/>
<gene>
    <name evidence="2" type="ORF">HELGO_WM4497</name>
</gene>
<reference evidence="2" key="1">
    <citation type="submission" date="2020-01" db="EMBL/GenBank/DDBJ databases">
        <authorList>
            <person name="Meier V. D."/>
            <person name="Meier V D."/>
        </authorList>
    </citation>
    <scope>NUCLEOTIDE SEQUENCE</scope>
    <source>
        <strain evidence="2">HLG_WM_MAG_06</strain>
    </source>
</reference>
<feature type="transmembrane region" description="Helical" evidence="1">
    <location>
        <begin position="142"/>
        <end position="163"/>
    </location>
</feature>
<proteinExistence type="predicted"/>
<evidence type="ECO:0000256" key="1">
    <source>
        <dbReference type="SAM" id="Phobius"/>
    </source>
</evidence>
<name>A0A6S6SXJ6_9BACT</name>
<evidence type="ECO:0000313" key="2">
    <source>
        <dbReference type="EMBL" id="CAA6807998.1"/>
    </source>
</evidence>
<keyword evidence="1" id="KW-0472">Membrane</keyword>
<dbReference type="EMBL" id="CACVAP010000053">
    <property type="protein sequence ID" value="CAA6807998.1"/>
    <property type="molecule type" value="Genomic_DNA"/>
</dbReference>
<protein>
    <submittedName>
        <fullName evidence="2">Uncharacterized protein</fullName>
    </submittedName>
</protein>
<sequence>MKILKIVVGILFFTLSFLFFLSVLGQSLSAELMGLVISSTVILLWGVIPTVVAILSLLMVGYSNDKFIHLLYVMITLLLISNMTFLLFINIAEMGFGIIFLVLFVWGSTFWFVVVLFVKLLDSYFFEKNIKEIIESILKVKIIKSILLSATVTFLLFQIYLLGNAISVYKAVKVLNIEEKKEYSLFYFYRPFVYEIRLADGRRWSYGRVKFVNETE</sequence>
<accession>A0A6S6SXJ6</accession>
<feature type="transmembrane region" description="Helical" evidence="1">
    <location>
        <begin position="98"/>
        <end position="121"/>
    </location>
</feature>
<keyword evidence="1" id="KW-0812">Transmembrane</keyword>
<feature type="transmembrane region" description="Helical" evidence="1">
    <location>
        <begin position="70"/>
        <end position="92"/>
    </location>
</feature>
<feature type="transmembrane region" description="Helical" evidence="1">
    <location>
        <begin position="35"/>
        <end position="58"/>
    </location>
</feature>